<protein>
    <submittedName>
        <fullName evidence="2">Uncharacterized protein</fullName>
    </submittedName>
</protein>
<feature type="compositionally biased region" description="Basic residues" evidence="1">
    <location>
        <begin position="210"/>
        <end position="224"/>
    </location>
</feature>
<feature type="compositionally biased region" description="Basic residues" evidence="1">
    <location>
        <begin position="447"/>
        <end position="463"/>
    </location>
</feature>
<organism evidence="2 3">
    <name type="scientific">Rhynchosporium agropyri</name>
    <dbReference type="NCBI Taxonomy" id="914238"/>
    <lineage>
        <taxon>Eukaryota</taxon>
        <taxon>Fungi</taxon>
        <taxon>Dikarya</taxon>
        <taxon>Ascomycota</taxon>
        <taxon>Pezizomycotina</taxon>
        <taxon>Leotiomycetes</taxon>
        <taxon>Helotiales</taxon>
        <taxon>Ploettnerulaceae</taxon>
        <taxon>Rhynchosporium</taxon>
    </lineage>
</organism>
<accession>A0A1E1L7U1</accession>
<feature type="compositionally biased region" description="Low complexity" evidence="1">
    <location>
        <begin position="281"/>
        <end position="290"/>
    </location>
</feature>
<evidence type="ECO:0000313" key="3">
    <source>
        <dbReference type="Proteomes" id="UP000178912"/>
    </source>
</evidence>
<feature type="compositionally biased region" description="Low complexity" evidence="1">
    <location>
        <begin position="972"/>
        <end position="988"/>
    </location>
</feature>
<proteinExistence type="predicted"/>
<dbReference type="EMBL" id="FJUX01000079">
    <property type="protein sequence ID" value="CZT05698.1"/>
    <property type="molecule type" value="Genomic_DNA"/>
</dbReference>
<reference evidence="3" key="1">
    <citation type="submission" date="2016-03" db="EMBL/GenBank/DDBJ databases">
        <authorList>
            <person name="Guldener U."/>
        </authorList>
    </citation>
    <scope>NUCLEOTIDE SEQUENCE [LARGE SCALE GENOMIC DNA]</scope>
    <source>
        <strain evidence="3">04CH-RAC-A.6.1</strain>
    </source>
</reference>
<feature type="compositionally biased region" description="Basic and acidic residues" evidence="1">
    <location>
        <begin position="185"/>
        <end position="209"/>
    </location>
</feature>
<dbReference type="Proteomes" id="UP000178912">
    <property type="component" value="Unassembled WGS sequence"/>
</dbReference>
<feature type="region of interest" description="Disordered" evidence="1">
    <location>
        <begin position="185"/>
        <end position="228"/>
    </location>
</feature>
<feature type="region of interest" description="Disordered" evidence="1">
    <location>
        <begin position="1"/>
        <end position="99"/>
    </location>
</feature>
<feature type="region of interest" description="Disordered" evidence="1">
    <location>
        <begin position="745"/>
        <end position="807"/>
    </location>
</feature>
<feature type="region of interest" description="Disordered" evidence="1">
    <location>
        <begin position="120"/>
        <end position="148"/>
    </location>
</feature>
<gene>
    <name evidence="2" type="ORF">RAG0_11694</name>
</gene>
<keyword evidence="3" id="KW-1185">Reference proteome</keyword>
<feature type="compositionally biased region" description="Acidic residues" evidence="1">
    <location>
        <begin position="578"/>
        <end position="592"/>
    </location>
</feature>
<feature type="region of interest" description="Disordered" evidence="1">
    <location>
        <begin position="939"/>
        <end position="1017"/>
    </location>
</feature>
<evidence type="ECO:0000313" key="2">
    <source>
        <dbReference type="EMBL" id="CZT05698.1"/>
    </source>
</evidence>
<feature type="region of interest" description="Disordered" evidence="1">
    <location>
        <begin position="546"/>
        <end position="617"/>
    </location>
</feature>
<feature type="region of interest" description="Disordered" evidence="1">
    <location>
        <begin position="443"/>
        <end position="484"/>
    </location>
</feature>
<evidence type="ECO:0000256" key="1">
    <source>
        <dbReference type="SAM" id="MobiDB-lite"/>
    </source>
</evidence>
<feature type="compositionally biased region" description="Basic and acidic residues" evidence="1">
    <location>
        <begin position="942"/>
        <end position="971"/>
    </location>
</feature>
<feature type="compositionally biased region" description="Gly residues" evidence="1">
    <location>
        <begin position="120"/>
        <end position="129"/>
    </location>
</feature>
<name>A0A1E1L7U1_9HELO</name>
<dbReference type="AlphaFoldDB" id="A0A1E1L7U1"/>
<sequence>MDLPIEGGNGERKEENWSVYRDAFAPSHTTKPKPRPWERAAVSAHAPRLVGQKIWKKASSLQSTATNSSKNQDKENAVKSQLELETEGKGARKRRRGMGVKDNIGDATWLVVGTETGGGKGGGLDGLLGEGSPRKGGGMRDEDAMLVPKKRTNANLMITPRKALQTIQRNTLAPALLLGAELHTAKSPERATKIQRNDLEVATQEEREKPGRRKSKSMRKSRRLTKSDLVDEVVEERRGSFVFGQTGGNGIESFSGVDQLPEPVGAHVEDNSAGTEEGVDSQQSSSALAATSALLGEAAEVLEPVTTQPSTEPMHVDTQRASPVSRIDEKTLQTVDRTFVQQAVESELETSSDTEEASRSFNERLEKHFGLKPTVELPFIKEGPVQTVIESEDTILPAAEIVRPECLAEQPPQTPVEATQFHVATLESVEPSLAITLSPTNFVATSRSRRKTPQRSVMRRSTRTNRNSSMSRGEASTHLEPPNMVDSLREITDAASSSLSVRKHSVDFEALEDTVASSHQAALTTEDVNAFAETPPELVLAEEQPLHSEAGGEVVQESETADNAEKQPEEVALFSLDSVDEEPVSMETEVEEDPQRDSCNEQLQQELDISSPRKPELPSTFDSLVDEPVQQVPSSDGISEDSAENFELIEPISVNNAPHSPIDETTYLQESSTPDPTTTELTEMISTNAVIPPTVYDQEDTDLLRNFLSKVKANKALKAESSIPKRKRSLPHSPLQIPLGIIEAEGFTPSPTRGPKDDEFDVSLPTASPAKRRRRNENEVSVSRRPLQEDDTIELEPQSIRRSNRTRLPIKAAPAAPAAPSFIPVRRLGGHDGENSTVTLRQNEEKELAALTRVNTRKNKKGASHPLDWLAKKEKAAEKEKEDPASKHKALKEVFDEKNYEPKLNKKGMSVVWAEELVEFQGEGGNLKKTIVPASVMSSAMTEKKVAGKEVEKEKEKEKERPILPGDEKKSALPTASISTATSTPKPSVKVGIRSKMTLGMAANGTPAPKRKARRRP</sequence>
<dbReference type="OrthoDB" id="4207369at2759"/>
<feature type="region of interest" description="Disordered" evidence="1">
    <location>
        <begin position="718"/>
        <end position="737"/>
    </location>
</feature>
<feature type="compositionally biased region" description="Polar residues" evidence="1">
    <location>
        <begin position="59"/>
        <end position="70"/>
    </location>
</feature>
<feature type="region of interest" description="Disordered" evidence="1">
    <location>
        <begin position="242"/>
        <end position="290"/>
    </location>
</feature>
<feature type="region of interest" description="Disordered" evidence="1">
    <location>
        <begin position="870"/>
        <end position="890"/>
    </location>
</feature>